<feature type="domain" description="Peptidase S1" evidence="2">
    <location>
        <begin position="63"/>
        <end position="275"/>
    </location>
</feature>
<dbReference type="InterPro" id="IPR043504">
    <property type="entry name" value="Peptidase_S1_PA_chymotrypsin"/>
</dbReference>
<proteinExistence type="predicted"/>
<dbReference type="SMART" id="SM00020">
    <property type="entry name" value="Tryp_SPc"/>
    <property type="match status" value="1"/>
</dbReference>
<dbReference type="SUPFAM" id="SSF50494">
    <property type="entry name" value="Trypsin-like serine proteases"/>
    <property type="match status" value="1"/>
</dbReference>
<dbReference type="InterPro" id="IPR009003">
    <property type="entry name" value="Peptidase_S1_PA"/>
</dbReference>
<dbReference type="PRINTS" id="PR00722">
    <property type="entry name" value="CHYMOTRYPSIN"/>
</dbReference>
<dbReference type="RefSeq" id="WP_269635767.1">
    <property type="nucleotide sequence ID" value="NZ_JAPWHU010000002.1"/>
</dbReference>
<evidence type="ECO:0000313" key="4">
    <source>
        <dbReference type="Proteomes" id="UP001301132"/>
    </source>
</evidence>
<gene>
    <name evidence="3" type="primary">fusH</name>
    <name evidence="3" type="ORF">O3S69_00435</name>
</gene>
<dbReference type="InterPro" id="IPR028994">
    <property type="entry name" value="Integrin_alpha_N"/>
</dbReference>
<dbReference type="SUPFAM" id="SSF69318">
    <property type="entry name" value="Integrin alpha N-terminal domain"/>
    <property type="match status" value="1"/>
</dbReference>
<accession>A0ABT4NTS4</accession>
<dbReference type="InterPro" id="IPR013517">
    <property type="entry name" value="FG-GAP"/>
</dbReference>
<dbReference type="PANTHER" id="PTHR46580">
    <property type="entry name" value="SENSOR KINASE-RELATED"/>
    <property type="match status" value="1"/>
</dbReference>
<dbReference type="InterPro" id="IPR001254">
    <property type="entry name" value="Trypsin_dom"/>
</dbReference>
<dbReference type="PROSITE" id="PS50240">
    <property type="entry name" value="TRYPSIN_DOM"/>
    <property type="match status" value="1"/>
</dbReference>
<sequence>MRHVSGISIAHSEGPFVATLIPKKGSTLLNKGIRTRRARGALAGGTVLTAAAALLTAVPAAQAISGEPAAATDHAFTARLHIGEGDTLRGCSAALVHQQWLLTATSCFAATPGGEVKSGKPALKSTATLGGKTLGIVEVVPRDDRDVAMVRLAEPVTTVEPVRLAADAPVAAETLLGAGFGRTRTEWVPDQLHTGEFRVDSVTGTTVELTGQDGVSVCKGDTGGPALRGTGGEVELAAVHSRSWQGGCFGETETRTGAVDARADGLADWVTDVRNRDRTQSADVDGDGRADLVVLRSNGDVVVHRNLGDSFAAGRVMSGGWGLFVTWKDLGRLYFADVDGDRKADMIVHTSDGNIEVRFNHGTYWDQGTHWSGGWGRFIDGSDLGRLYFADVDGDGRADMIVHTGDGNVEVRFNHGTYWDQGTHWSGGWGRFVTWKDLGRLYFADVDGDGRADMIVHTGDGNVEVRFNHGTYWDQGTHWSGGWGHFVDGSDLGSLEFGDATGDGKADLLVRTKDGKVALRTNHGTYWDQGKFMITL</sequence>
<dbReference type="Pfam" id="PF00089">
    <property type="entry name" value="Trypsin"/>
    <property type="match status" value="1"/>
</dbReference>
<evidence type="ECO:0000313" key="3">
    <source>
        <dbReference type="EMBL" id="MCZ4632531.1"/>
    </source>
</evidence>
<dbReference type="Pfam" id="PF13517">
    <property type="entry name" value="FG-GAP_3"/>
    <property type="match status" value="2"/>
</dbReference>
<evidence type="ECO:0000259" key="2">
    <source>
        <dbReference type="PROSITE" id="PS50240"/>
    </source>
</evidence>
<organism evidence="3 4">
    <name type="scientific">Streptomyces rubrogriseus</name>
    <dbReference type="NCBI Taxonomy" id="194673"/>
    <lineage>
        <taxon>Bacteria</taxon>
        <taxon>Bacillati</taxon>
        <taxon>Actinomycetota</taxon>
        <taxon>Actinomycetes</taxon>
        <taxon>Kitasatosporales</taxon>
        <taxon>Streptomycetaceae</taxon>
        <taxon>Streptomyces</taxon>
        <taxon>Streptomyces violaceoruber group</taxon>
    </lineage>
</organism>
<keyword evidence="4" id="KW-1185">Reference proteome</keyword>
<dbReference type="PANTHER" id="PTHR46580:SF2">
    <property type="entry name" value="MAM DOMAIN-CONTAINING PROTEIN"/>
    <property type="match status" value="1"/>
</dbReference>
<dbReference type="NCBIfam" id="NF000157">
    <property type="entry name" value="fusid_est_FusH"/>
    <property type="match status" value="1"/>
</dbReference>
<evidence type="ECO:0000256" key="1">
    <source>
        <dbReference type="ARBA" id="ARBA00022729"/>
    </source>
</evidence>
<dbReference type="Gene3D" id="2.130.10.130">
    <property type="entry name" value="Integrin alpha, N-terminal"/>
    <property type="match status" value="1"/>
</dbReference>
<dbReference type="EMBL" id="JAPWHU010000002">
    <property type="protein sequence ID" value="MCZ4632531.1"/>
    <property type="molecule type" value="Genomic_DNA"/>
</dbReference>
<dbReference type="Gene3D" id="2.40.10.10">
    <property type="entry name" value="Trypsin-like serine proteases"/>
    <property type="match status" value="1"/>
</dbReference>
<name>A0ABT4NTS4_9ACTN</name>
<keyword evidence="1" id="KW-0732">Signal</keyword>
<reference evidence="3 4" key="1">
    <citation type="submission" date="2022-12" db="EMBL/GenBank/DDBJ databases">
        <authorList>
            <person name="Abashina T."/>
            <person name="Solyanikova I."/>
            <person name="Delegan Y."/>
        </authorList>
    </citation>
    <scope>NUCLEOTIDE SEQUENCE [LARGE SCALE GENOMIC DNA]</scope>
    <source>
        <strain evidence="3 4">IPS92ro</strain>
    </source>
</reference>
<dbReference type="InterPro" id="IPR001314">
    <property type="entry name" value="Peptidase_S1A"/>
</dbReference>
<dbReference type="Proteomes" id="UP001301132">
    <property type="component" value="Unassembled WGS sequence"/>
</dbReference>
<protein>
    <submittedName>
        <fullName evidence="3">Fusidic acid esterase FusH</fullName>
    </submittedName>
</protein>
<comment type="caution">
    <text evidence="3">The sequence shown here is derived from an EMBL/GenBank/DDBJ whole genome shotgun (WGS) entry which is preliminary data.</text>
</comment>